<protein>
    <recommendedName>
        <fullName evidence="4">Lipoprotein</fullName>
    </recommendedName>
</protein>
<evidence type="ECO:0000313" key="3">
    <source>
        <dbReference type="Proteomes" id="UP000809081"/>
    </source>
</evidence>
<evidence type="ECO:0000256" key="1">
    <source>
        <dbReference type="SAM" id="Phobius"/>
    </source>
</evidence>
<dbReference type="EMBL" id="JAFBEI010000049">
    <property type="protein sequence ID" value="MBM7637010.1"/>
    <property type="molecule type" value="Genomic_DNA"/>
</dbReference>
<keyword evidence="3" id="KW-1185">Reference proteome</keyword>
<organism evidence="2 3">
    <name type="scientific">Streptococcus saliviloxodontae</name>
    <dbReference type="NCBI Taxonomy" id="1349416"/>
    <lineage>
        <taxon>Bacteria</taxon>
        <taxon>Bacillati</taxon>
        <taxon>Bacillota</taxon>
        <taxon>Bacilli</taxon>
        <taxon>Lactobacillales</taxon>
        <taxon>Streptococcaceae</taxon>
        <taxon>Streptococcus</taxon>
    </lineage>
</organism>
<keyword evidence="1" id="KW-1133">Transmembrane helix</keyword>
<reference evidence="2 3" key="1">
    <citation type="submission" date="2021-01" db="EMBL/GenBank/DDBJ databases">
        <title>Genomic Encyclopedia of Type Strains, Phase IV (KMG-IV): sequencing the most valuable type-strain genomes for metagenomic binning, comparative biology and taxonomic classification.</title>
        <authorList>
            <person name="Goeker M."/>
        </authorList>
    </citation>
    <scope>NUCLEOTIDE SEQUENCE [LARGE SCALE GENOMIC DNA]</scope>
    <source>
        <strain evidence="2 3">DSM 27513</strain>
    </source>
</reference>
<dbReference type="Proteomes" id="UP000809081">
    <property type="component" value="Unassembled WGS sequence"/>
</dbReference>
<proteinExistence type="predicted"/>
<name>A0ABS2PNK3_9STRE</name>
<evidence type="ECO:0008006" key="4">
    <source>
        <dbReference type="Google" id="ProtNLM"/>
    </source>
</evidence>
<accession>A0ABS2PNK3</accession>
<keyword evidence="1" id="KW-0472">Membrane</keyword>
<gene>
    <name evidence="2" type="ORF">JOC31_001839</name>
</gene>
<evidence type="ECO:0000313" key="2">
    <source>
        <dbReference type="EMBL" id="MBM7637010.1"/>
    </source>
</evidence>
<sequence length="164" mass="18588">MKKKFYIILTLIIGVFVIFLFVKQFMTNDSSTKATVNLTVYTTPTSETQKWNKVEKLETEKAIYLVTAKEVASVEEIFSNIIADGAAVGFGVSKTEVSQYNDNLGDTVEDSKDNKLIGLEYLTFSTDNEGFVIANFDYGDKEFNSQKEGKEELYKKLYEAYKSK</sequence>
<comment type="caution">
    <text evidence="2">The sequence shown here is derived from an EMBL/GenBank/DDBJ whole genome shotgun (WGS) entry which is preliminary data.</text>
</comment>
<feature type="transmembrane region" description="Helical" evidence="1">
    <location>
        <begin position="5"/>
        <end position="22"/>
    </location>
</feature>
<dbReference type="RefSeq" id="WP_205017863.1">
    <property type="nucleotide sequence ID" value="NZ_JAFBEI010000049.1"/>
</dbReference>
<keyword evidence="1" id="KW-0812">Transmembrane</keyword>